<dbReference type="Pfam" id="PF01381">
    <property type="entry name" value="HTH_3"/>
    <property type="match status" value="1"/>
</dbReference>
<organism evidence="3 4">
    <name type="scientific">Micromonospora globispora</name>
    <dbReference type="NCBI Taxonomy" id="1450148"/>
    <lineage>
        <taxon>Bacteria</taxon>
        <taxon>Bacillati</taxon>
        <taxon>Actinomycetota</taxon>
        <taxon>Actinomycetes</taxon>
        <taxon>Micromonosporales</taxon>
        <taxon>Micromonosporaceae</taxon>
        <taxon>Micromonospora</taxon>
    </lineage>
</organism>
<dbReference type="EMBL" id="QGSV01000183">
    <property type="protein sequence ID" value="PWU47562.1"/>
    <property type="molecule type" value="Genomic_DNA"/>
</dbReference>
<dbReference type="Gene3D" id="2.60.120.10">
    <property type="entry name" value="Jelly Rolls"/>
    <property type="match status" value="1"/>
</dbReference>
<dbReference type="InterPro" id="IPR001387">
    <property type="entry name" value="Cro/C1-type_HTH"/>
</dbReference>
<dbReference type="CDD" id="cd02209">
    <property type="entry name" value="cupin_XRE_C"/>
    <property type="match status" value="1"/>
</dbReference>
<dbReference type="RefSeq" id="WP_109945132.1">
    <property type="nucleotide sequence ID" value="NZ_QGGF01000327.1"/>
</dbReference>
<keyword evidence="4" id="KW-1185">Reference proteome</keyword>
<dbReference type="GO" id="GO:0005829">
    <property type="term" value="C:cytosol"/>
    <property type="evidence" value="ECO:0007669"/>
    <property type="project" value="TreeGrafter"/>
</dbReference>
<evidence type="ECO:0000313" key="3">
    <source>
        <dbReference type="EMBL" id="PWU47562.1"/>
    </source>
</evidence>
<evidence type="ECO:0000313" key="4">
    <source>
        <dbReference type="Proteomes" id="UP000245683"/>
    </source>
</evidence>
<sequence length="185" mass="20124">MPDPLTANIAATLRTARIDRDLSVNALAERSGVSRAMIAKIERGDVQPTAVLLGRLTAALGLTLSELFARTEGETPRLARIADQPVWVDPTTGYRRRSVSPAGGSVQLVEVELPAGAEVSYPAESFALANHQIWVLEGSLRFREGEVEHDLSSGDCLELGAPTPGTYWNSTDRPCRYLVVLSRRR</sequence>
<dbReference type="PROSITE" id="PS50943">
    <property type="entry name" value="HTH_CROC1"/>
    <property type="match status" value="1"/>
</dbReference>
<gene>
    <name evidence="3" type="ORF">DLJ46_14150</name>
</gene>
<dbReference type="OrthoDB" id="73827at2"/>
<name>A0A317K6U3_9ACTN</name>
<dbReference type="Gene3D" id="1.10.260.40">
    <property type="entry name" value="lambda repressor-like DNA-binding domains"/>
    <property type="match status" value="1"/>
</dbReference>
<protein>
    <submittedName>
        <fullName evidence="3">LacI family transcriptional regulator</fullName>
    </submittedName>
</protein>
<dbReference type="PANTHER" id="PTHR46797">
    <property type="entry name" value="HTH-TYPE TRANSCRIPTIONAL REGULATOR"/>
    <property type="match status" value="1"/>
</dbReference>
<keyword evidence="1" id="KW-0238">DNA-binding</keyword>
<dbReference type="SUPFAM" id="SSF51182">
    <property type="entry name" value="RmlC-like cupins"/>
    <property type="match status" value="1"/>
</dbReference>
<dbReference type="SMART" id="SM00530">
    <property type="entry name" value="HTH_XRE"/>
    <property type="match status" value="1"/>
</dbReference>
<dbReference type="GO" id="GO:0003677">
    <property type="term" value="F:DNA binding"/>
    <property type="evidence" value="ECO:0007669"/>
    <property type="project" value="UniProtKB-KW"/>
</dbReference>
<dbReference type="InterPro" id="IPR010982">
    <property type="entry name" value="Lambda_DNA-bd_dom_sf"/>
</dbReference>
<dbReference type="CDD" id="cd00093">
    <property type="entry name" value="HTH_XRE"/>
    <property type="match status" value="1"/>
</dbReference>
<dbReference type="InterPro" id="IPR050807">
    <property type="entry name" value="TransReg_Diox_bact_type"/>
</dbReference>
<reference evidence="4" key="1">
    <citation type="submission" date="2018-05" db="EMBL/GenBank/DDBJ databases">
        <title>Micromonospora globispora sp. nov. and Micromonospora rugosa sp. nov., isolated from marine sediment.</title>
        <authorList>
            <person name="Carro L."/>
            <person name="Aysel V."/>
            <person name="Cetin D."/>
            <person name="Igual J.M."/>
            <person name="Klenk H.-P."/>
            <person name="Trujillo M.E."/>
            <person name="Sahin N."/>
        </authorList>
    </citation>
    <scope>NUCLEOTIDE SEQUENCE [LARGE SCALE GENOMIC DNA]</scope>
    <source>
        <strain evidence="4">S2904</strain>
    </source>
</reference>
<dbReference type="PANTHER" id="PTHR46797:SF10">
    <property type="entry name" value="BLR1115 PROTEIN"/>
    <property type="match status" value="1"/>
</dbReference>
<dbReference type="SUPFAM" id="SSF47413">
    <property type="entry name" value="lambda repressor-like DNA-binding domains"/>
    <property type="match status" value="1"/>
</dbReference>
<dbReference type="InterPro" id="IPR014710">
    <property type="entry name" value="RmlC-like_jellyroll"/>
</dbReference>
<accession>A0A317K6U3</accession>
<evidence type="ECO:0000259" key="2">
    <source>
        <dbReference type="PROSITE" id="PS50943"/>
    </source>
</evidence>
<evidence type="ECO:0000256" key="1">
    <source>
        <dbReference type="ARBA" id="ARBA00023125"/>
    </source>
</evidence>
<comment type="caution">
    <text evidence="3">The sequence shown here is derived from an EMBL/GenBank/DDBJ whole genome shotgun (WGS) entry which is preliminary data.</text>
</comment>
<proteinExistence type="predicted"/>
<feature type="domain" description="HTH cro/C1-type" evidence="2">
    <location>
        <begin position="13"/>
        <end position="67"/>
    </location>
</feature>
<dbReference type="GO" id="GO:0003700">
    <property type="term" value="F:DNA-binding transcription factor activity"/>
    <property type="evidence" value="ECO:0007669"/>
    <property type="project" value="TreeGrafter"/>
</dbReference>
<dbReference type="AlphaFoldDB" id="A0A317K6U3"/>
<dbReference type="InterPro" id="IPR011051">
    <property type="entry name" value="RmlC_Cupin_sf"/>
</dbReference>
<dbReference type="Proteomes" id="UP000245683">
    <property type="component" value="Unassembled WGS sequence"/>
</dbReference>